<evidence type="ECO:0000256" key="9">
    <source>
        <dbReference type="SAM" id="MobiDB-lite"/>
    </source>
</evidence>
<dbReference type="InterPro" id="IPR051061">
    <property type="entry name" value="Zinc_finger_trans_reg"/>
</dbReference>
<dbReference type="SUPFAM" id="SSF57667">
    <property type="entry name" value="beta-beta-alpha zinc fingers"/>
    <property type="match status" value="1"/>
</dbReference>
<evidence type="ECO:0000256" key="6">
    <source>
        <dbReference type="ARBA" id="ARBA00023163"/>
    </source>
</evidence>
<name>A0A067MRG5_BOTB1</name>
<evidence type="ECO:0000313" key="12">
    <source>
        <dbReference type="Proteomes" id="UP000027195"/>
    </source>
</evidence>
<dbReference type="HOGENOM" id="CLU_860493_0_0_1"/>
<keyword evidence="12" id="KW-1185">Reference proteome</keyword>
<feature type="compositionally biased region" description="Polar residues" evidence="9">
    <location>
        <begin position="82"/>
        <end position="91"/>
    </location>
</feature>
<keyword evidence="5" id="KW-0805">Transcription regulation</keyword>
<reference evidence="12" key="1">
    <citation type="journal article" date="2014" name="Proc. Natl. Acad. Sci. U.S.A.">
        <title>Extensive sampling of basidiomycete genomes demonstrates inadequacy of the white-rot/brown-rot paradigm for wood decay fungi.</title>
        <authorList>
            <person name="Riley R."/>
            <person name="Salamov A.A."/>
            <person name="Brown D.W."/>
            <person name="Nagy L.G."/>
            <person name="Floudas D."/>
            <person name="Held B.W."/>
            <person name="Levasseur A."/>
            <person name="Lombard V."/>
            <person name="Morin E."/>
            <person name="Otillar R."/>
            <person name="Lindquist E.A."/>
            <person name="Sun H."/>
            <person name="LaButti K.M."/>
            <person name="Schmutz J."/>
            <person name="Jabbour D."/>
            <person name="Luo H."/>
            <person name="Baker S.E."/>
            <person name="Pisabarro A.G."/>
            <person name="Walton J.D."/>
            <person name="Blanchette R.A."/>
            <person name="Henrissat B."/>
            <person name="Martin F."/>
            <person name="Cullen D."/>
            <person name="Hibbett D.S."/>
            <person name="Grigoriev I.V."/>
        </authorList>
    </citation>
    <scope>NUCLEOTIDE SEQUENCE [LARGE SCALE GENOMIC DNA]</scope>
    <source>
        <strain evidence="12">FD-172 SS1</strain>
    </source>
</reference>
<feature type="region of interest" description="Disordered" evidence="9">
    <location>
        <begin position="47"/>
        <end position="152"/>
    </location>
</feature>
<dbReference type="InterPro" id="IPR036236">
    <property type="entry name" value="Znf_C2H2_sf"/>
</dbReference>
<evidence type="ECO:0000256" key="4">
    <source>
        <dbReference type="ARBA" id="ARBA00022833"/>
    </source>
</evidence>
<dbReference type="Proteomes" id="UP000027195">
    <property type="component" value="Unassembled WGS sequence"/>
</dbReference>
<feature type="domain" description="C2H2-type" evidence="10">
    <location>
        <begin position="5"/>
        <end position="33"/>
    </location>
</feature>
<protein>
    <recommendedName>
        <fullName evidence="10">C2H2-type domain-containing protein</fullName>
    </recommendedName>
</protein>
<dbReference type="EMBL" id="KL198022">
    <property type="protein sequence ID" value="KDQ18189.1"/>
    <property type="molecule type" value="Genomic_DNA"/>
</dbReference>
<keyword evidence="7" id="KW-0539">Nucleus</keyword>
<proteinExistence type="predicted"/>
<dbReference type="PANTHER" id="PTHR46179:SF13">
    <property type="entry name" value="C2H2-TYPE DOMAIN-CONTAINING PROTEIN"/>
    <property type="match status" value="1"/>
</dbReference>
<evidence type="ECO:0000259" key="10">
    <source>
        <dbReference type="PROSITE" id="PS50157"/>
    </source>
</evidence>
<organism evidence="11 12">
    <name type="scientific">Botryobasidium botryosum (strain FD-172 SS1)</name>
    <dbReference type="NCBI Taxonomy" id="930990"/>
    <lineage>
        <taxon>Eukaryota</taxon>
        <taxon>Fungi</taxon>
        <taxon>Dikarya</taxon>
        <taxon>Basidiomycota</taxon>
        <taxon>Agaricomycotina</taxon>
        <taxon>Agaricomycetes</taxon>
        <taxon>Cantharellales</taxon>
        <taxon>Botryobasidiaceae</taxon>
        <taxon>Botryobasidium</taxon>
    </lineage>
</organism>
<accession>A0A067MRG5</accession>
<dbReference type="PANTHER" id="PTHR46179">
    <property type="entry name" value="ZINC FINGER PROTEIN"/>
    <property type="match status" value="1"/>
</dbReference>
<dbReference type="OrthoDB" id="6365676at2759"/>
<sequence length="323" mass="34792">MCLMFKCGTCPKSFKRHSHLSRHINDIHTKKRRFECPEPGCAHFSTQKQNLDAHVQTHEKRRLRKSGGTHSPSGPSPRSEADATQSASTPSLLPAFAGMSLNSVPSSPPPPTSRSLTPPSYHLLPNVRDPFLTNYPGGARSPTPSGDSHGTMTRVSVTHNSDSVLHARLSAEAEASILFIPQPVPTSARSSYPDAHAASSQIALMEKARMGLAPSDLSISPPPFHQYLGRELPPPSDAALDAAEGPGACESHYGEMPMVYQPMPTHPSEDSHNARPTAYHPSPPYTGALQQAYPHEMSWYPLHSAALHSAAAFDFAPYDSGAS</sequence>
<evidence type="ECO:0000313" key="11">
    <source>
        <dbReference type="EMBL" id="KDQ18189.1"/>
    </source>
</evidence>
<feature type="region of interest" description="Disordered" evidence="9">
    <location>
        <begin position="262"/>
        <end position="287"/>
    </location>
</feature>
<dbReference type="SMART" id="SM00355">
    <property type="entry name" value="ZnF_C2H2"/>
    <property type="match status" value="2"/>
</dbReference>
<dbReference type="PROSITE" id="PS00028">
    <property type="entry name" value="ZINC_FINGER_C2H2_1"/>
    <property type="match status" value="1"/>
</dbReference>
<dbReference type="GO" id="GO:0006357">
    <property type="term" value="P:regulation of transcription by RNA polymerase II"/>
    <property type="evidence" value="ECO:0007669"/>
    <property type="project" value="TreeGrafter"/>
</dbReference>
<dbReference type="AlphaFoldDB" id="A0A067MRG5"/>
<keyword evidence="2" id="KW-0479">Metal-binding</keyword>
<dbReference type="InterPro" id="IPR013087">
    <property type="entry name" value="Znf_C2H2_type"/>
</dbReference>
<evidence type="ECO:0000256" key="5">
    <source>
        <dbReference type="ARBA" id="ARBA00023015"/>
    </source>
</evidence>
<dbReference type="InParanoid" id="A0A067MRG5"/>
<dbReference type="Pfam" id="PF00096">
    <property type="entry name" value="zf-C2H2"/>
    <property type="match status" value="1"/>
</dbReference>
<feature type="compositionally biased region" description="Polar residues" evidence="9">
    <location>
        <begin position="142"/>
        <end position="152"/>
    </location>
</feature>
<feature type="domain" description="C2H2-type" evidence="10">
    <location>
        <begin position="34"/>
        <end position="63"/>
    </location>
</feature>
<evidence type="ECO:0000256" key="7">
    <source>
        <dbReference type="ARBA" id="ARBA00023242"/>
    </source>
</evidence>
<keyword evidence="3 8" id="KW-0863">Zinc-finger</keyword>
<gene>
    <name evidence="11" type="ORF">BOTBODRAFT_29530</name>
</gene>
<evidence type="ECO:0000256" key="2">
    <source>
        <dbReference type="ARBA" id="ARBA00022723"/>
    </source>
</evidence>
<dbReference type="PROSITE" id="PS50157">
    <property type="entry name" value="ZINC_FINGER_C2H2_2"/>
    <property type="match status" value="2"/>
</dbReference>
<evidence type="ECO:0000256" key="8">
    <source>
        <dbReference type="PROSITE-ProRule" id="PRU00042"/>
    </source>
</evidence>
<evidence type="ECO:0000256" key="1">
    <source>
        <dbReference type="ARBA" id="ARBA00004123"/>
    </source>
</evidence>
<evidence type="ECO:0000256" key="3">
    <source>
        <dbReference type="ARBA" id="ARBA00022771"/>
    </source>
</evidence>
<keyword evidence="6" id="KW-0804">Transcription</keyword>
<dbReference type="STRING" id="930990.A0A067MRG5"/>
<comment type="subcellular location">
    <subcellularLocation>
        <location evidence="1">Nucleus</location>
    </subcellularLocation>
</comment>
<dbReference type="GO" id="GO:0005634">
    <property type="term" value="C:nucleus"/>
    <property type="evidence" value="ECO:0007669"/>
    <property type="project" value="UniProtKB-SubCell"/>
</dbReference>
<feature type="compositionally biased region" description="Low complexity" evidence="9">
    <location>
        <begin position="68"/>
        <end position="78"/>
    </location>
</feature>
<dbReference type="GO" id="GO:0008270">
    <property type="term" value="F:zinc ion binding"/>
    <property type="evidence" value="ECO:0007669"/>
    <property type="project" value="UniProtKB-KW"/>
</dbReference>
<keyword evidence="4" id="KW-0862">Zinc</keyword>
<dbReference type="Gene3D" id="3.30.160.60">
    <property type="entry name" value="Classic Zinc Finger"/>
    <property type="match status" value="2"/>
</dbReference>